<accession>W8CBT9</accession>
<reference evidence="1" key="2">
    <citation type="journal article" date="2014" name="BMC Genomics">
        <title>A genomic perspective to assessing quality of mass-reared SIT flies used in Mediterranean fruit fly (Ceratitis capitata) eradication in California.</title>
        <authorList>
            <person name="Calla B."/>
            <person name="Hall B."/>
            <person name="Hou S."/>
            <person name="Geib S.M."/>
        </authorList>
    </citation>
    <scope>NUCLEOTIDE SEQUENCE</scope>
</reference>
<name>W8CBT9_CERCA</name>
<protein>
    <submittedName>
        <fullName evidence="1">Uncharacterized protein</fullName>
    </submittedName>
</protein>
<organism evidence="1">
    <name type="scientific">Ceratitis capitata</name>
    <name type="common">Mediterranean fruit fly</name>
    <name type="synonym">Tephritis capitata</name>
    <dbReference type="NCBI Taxonomy" id="7213"/>
    <lineage>
        <taxon>Eukaryota</taxon>
        <taxon>Metazoa</taxon>
        <taxon>Ecdysozoa</taxon>
        <taxon>Arthropoda</taxon>
        <taxon>Hexapoda</taxon>
        <taxon>Insecta</taxon>
        <taxon>Pterygota</taxon>
        <taxon>Neoptera</taxon>
        <taxon>Endopterygota</taxon>
        <taxon>Diptera</taxon>
        <taxon>Brachycera</taxon>
        <taxon>Muscomorpha</taxon>
        <taxon>Tephritoidea</taxon>
        <taxon>Tephritidae</taxon>
        <taxon>Ceratitis</taxon>
        <taxon>Ceratitis</taxon>
    </lineage>
</organism>
<proteinExistence type="evidence at transcript level"/>
<dbReference type="AlphaFoldDB" id="W8CBT9"/>
<evidence type="ECO:0000313" key="1">
    <source>
        <dbReference type="EMBL" id="JAC06357.1"/>
    </source>
</evidence>
<reference evidence="1" key="1">
    <citation type="submission" date="2013-07" db="EMBL/GenBank/DDBJ databases">
        <authorList>
            <person name="Geib S."/>
        </authorList>
    </citation>
    <scope>NUCLEOTIDE SEQUENCE</scope>
</reference>
<sequence length="110" mass="12688">MLESELQFSKPFPLHHCTTTTATIREVPFLPAERKSTSSYSIAQKFRLAQKCNKSLTDRNWKKDKETLLKQLEEATGTAKNLSCELRSIMLCCASNICWDHLNRYFIEAT</sequence>
<dbReference type="EMBL" id="GAMC01000199">
    <property type="protein sequence ID" value="JAC06357.1"/>
    <property type="molecule type" value="mRNA"/>
</dbReference>